<dbReference type="Proteomes" id="UP000520767">
    <property type="component" value="Unassembled WGS sequence"/>
</dbReference>
<keyword evidence="4" id="KW-1185">Reference proteome</keyword>
<dbReference type="EMBL" id="JACHJQ010000007">
    <property type="protein sequence ID" value="MBB4910516.1"/>
    <property type="molecule type" value="Genomic_DNA"/>
</dbReference>
<dbReference type="InterPro" id="IPR005149">
    <property type="entry name" value="Tscrpt_reg_PadR_N"/>
</dbReference>
<dbReference type="PANTHER" id="PTHR43252:SF2">
    <property type="entry name" value="TRANSCRIPTION REGULATOR, PADR-LIKE FAMILY"/>
    <property type="match status" value="1"/>
</dbReference>
<protein>
    <submittedName>
        <fullName evidence="3">DNA-binding PadR family transcriptional regulator</fullName>
    </submittedName>
</protein>
<gene>
    <name evidence="3" type="ORF">FHR82_006774</name>
</gene>
<evidence type="ECO:0000313" key="4">
    <source>
        <dbReference type="Proteomes" id="UP000520767"/>
    </source>
</evidence>
<feature type="compositionally biased region" description="Pro residues" evidence="1">
    <location>
        <begin position="31"/>
        <end position="41"/>
    </location>
</feature>
<dbReference type="PANTHER" id="PTHR43252">
    <property type="entry name" value="TRANSCRIPTIONAL REGULATOR YQJI"/>
    <property type="match status" value="1"/>
</dbReference>
<dbReference type="SUPFAM" id="SSF46785">
    <property type="entry name" value="Winged helix' DNA-binding domain"/>
    <property type="match status" value="1"/>
</dbReference>
<dbReference type="AlphaFoldDB" id="A0A7W7VHK4"/>
<sequence length="237" mass="26072">MRHEHHFRGDPGVFGDPRIHFHPAEARGGVPFPPFPPPPPGGGFGPGFQGGFPGFPGFPGAERLRGARGRGRGYDRHGRGRRSRRGDVRAAILALLLERPMHGYEMIQEIKERSGDLWRPSPGSVYPTLQLLADEGLINDEGQGSRRLYALTDEGRTAAEAIETPPWEEIARDADPRDVNLRDAIGQLMGATMQVVQAASDEQKKRSIDVLDNARRELYSILGEAPPADEDADEDQN</sequence>
<dbReference type="Gene3D" id="1.10.10.10">
    <property type="entry name" value="Winged helix-like DNA-binding domain superfamily/Winged helix DNA-binding domain"/>
    <property type="match status" value="1"/>
</dbReference>
<keyword evidence="3" id="KW-0238">DNA-binding</keyword>
<feature type="region of interest" description="Disordered" evidence="1">
    <location>
        <begin position="64"/>
        <end position="83"/>
    </location>
</feature>
<proteinExistence type="predicted"/>
<evidence type="ECO:0000259" key="2">
    <source>
        <dbReference type="Pfam" id="PF03551"/>
    </source>
</evidence>
<dbReference type="RefSeq" id="WP_221464553.1">
    <property type="nucleotide sequence ID" value="NZ_JACHJQ010000007.1"/>
</dbReference>
<feature type="region of interest" description="Disordered" evidence="1">
    <location>
        <begin position="1"/>
        <end position="47"/>
    </location>
</feature>
<comment type="caution">
    <text evidence="3">The sequence shown here is derived from an EMBL/GenBank/DDBJ whole genome shotgun (WGS) entry which is preliminary data.</text>
</comment>
<organism evidence="3 4">
    <name type="scientific">Actinophytocola algeriensis</name>
    <dbReference type="NCBI Taxonomy" id="1768010"/>
    <lineage>
        <taxon>Bacteria</taxon>
        <taxon>Bacillati</taxon>
        <taxon>Actinomycetota</taxon>
        <taxon>Actinomycetes</taxon>
        <taxon>Pseudonocardiales</taxon>
        <taxon>Pseudonocardiaceae</taxon>
    </lineage>
</organism>
<evidence type="ECO:0000256" key="1">
    <source>
        <dbReference type="SAM" id="MobiDB-lite"/>
    </source>
</evidence>
<dbReference type="InterPro" id="IPR036388">
    <property type="entry name" value="WH-like_DNA-bd_sf"/>
</dbReference>
<dbReference type="InterPro" id="IPR011991">
    <property type="entry name" value="ArsR-like_HTH"/>
</dbReference>
<name>A0A7W7VHK4_9PSEU</name>
<feature type="domain" description="Transcription regulator PadR N-terminal" evidence="2">
    <location>
        <begin position="92"/>
        <end position="160"/>
    </location>
</feature>
<dbReference type="Pfam" id="PF03551">
    <property type="entry name" value="PadR"/>
    <property type="match status" value="1"/>
</dbReference>
<accession>A0A7W7VHK4</accession>
<evidence type="ECO:0000313" key="3">
    <source>
        <dbReference type="EMBL" id="MBB4910516.1"/>
    </source>
</evidence>
<dbReference type="CDD" id="cd00090">
    <property type="entry name" value="HTH_ARSR"/>
    <property type="match status" value="1"/>
</dbReference>
<dbReference type="InterPro" id="IPR036390">
    <property type="entry name" value="WH_DNA-bd_sf"/>
</dbReference>
<dbReference type="GO" id="GO:0003677">
    <property type="term" value="F:DNA binding"/>
    <property type="evidence" value="ECO:0007669"/>
    <property type="project" value="UniProtKB-KW"/>
</dbReference>
<reference evidence="3 4" key="1">
    <citation type="submission" date="2020-08" db="EMBL/GenBank/DDBJ databases">
        <title>Genomic Encyclopedia of Type Strains, Phase III (KMG-III): the genomes of soil and plant-associated and newly described type strains.</title>
        <authorList>
            <person name="Whitman W."/>
        </authorList>
    </citation>
    <scope>NUCLEOTIDE SEQUENCE [LARGE SCALE GENOMIC DNA]</scope>
    <source>
        <strain evidence="3 4">CECT 8960</strain>
    </source>
</reference>